<accession>D6GQJ3</accession>
<keyword evidence="2" id="KW-1185">Reference proteome</keyword>
<dbReference type="EMBL" id="CP002390">
    <property type="protein sequence ID" value="EFE29046.2"/>
    <property type="molecule type" value="Genomic_DNA"/>
</dbReference>
<sequence length="71" mass="8753">MIEINNKDWYNGTTQSFYHSMKHADSGTTYLIRNHFLFVTEKFYEIMQREGRLYVRKEKKFGLYDEVRIYT</sequence>
<gene>
    <name evidence="1" type="ordered locus">HMPREF0389_00968</name>
</gene>
<dbReference type="AlphaFoldDB" id="D6GQJ3"/>
<dbReference type="STRING" id="546269.HMPREF0389_00968"/>
<dbReference type="KEGG" id="faa:HMPREF0389_00968"/>
<proteinExistence type="predicted"/>
<reference evidence="2" key="1">
    <citation type="submission" date="2010-12" db="EMBL/GenBank/DDBJ databases">
        <title>The genome sequence of Filifactor alocis strain ATCC 35896.</title>
        <authorList>
            <consortium name="The Broad Institute Genome Sequencing Platform"/>
            <person name="Ward D."/>
            <person name="Earl A."/>
            <person name="Feldgarden M."/>
            <person name="Young S.K."/>
            <person name="Gargeya S."/>
            <person name="Zeng Q."/>
            <person name="Alvarado L."/>
            <person name="Berlin A."/>
            <person name="Bochicchio J."/>
            <person name="Chapman S.B."/>
            <person name="Chen Z."/>
            <person name="Freedman E."/>
            <person name="Gellesch M."/>
            <person name="Goldberg J."/>
            <person name="Griggs A."/>
            <person name="Gujja S."/>
            <person name="Heilman E."/>
            <person name="Heiman D."/>
            <person name="Howarth C."/>
            <person name="Mehta T."/>
            <person name="Neiman D."/>
            <person name="Pearson M."/>
            <person name="Roberts A."/>
            <person name="Saif S."/>
            <person name="Shea T."/>
            <person name="Shenoy N."/>
            <person name="Sisk P."/>
            <person name="Stolte C."/>
            <person name="Sykes S."/>
            <person name="White J."/>
            <person name="Yandava C."/>
            <person name="Izard J."/>
            <person name="Blanton J.M."/>
            <person name="Baranova O.V."/>
            <person name="Tanner A.C."/>
            <person name="Dewhirst F.E."/>
            <person name="Haas B."/>
            <person name="Nusbaum C."/>
            <person name="Birren B."/>
        </authorList>
    </citation>
    <scope>NUCLEOTIDE SEQUENCE [LARGE SCALE GENOMIC DNA]</scope>
    <source>
        <strain evidence="2">ATCC 35896 / D40 B5</strain>
    </source>
</reference>
<dbReference type="HOGENOM" id="CLU_2734076_0_0_9"/>
<organism evidence="1 2">
    <name type="scientific">Filifactor alocis (strain ATCC 35896 / CCUG 47790 / D40 B5)</name>
    <name type="common">Fusobacterium alocis</name>
    <dbReference type="NCBI Taxonomy" id="546269"/>
    <lineage>
        <taxon>Bacteria</taxon>
        <taxon>Bacillati</taxon>
        <taxon>Bacillota</taxon>
        <taxon>Clostridia</taxon>
        <taxon>Peptostreptococcales</taxon>
        <taxon>Filifactoraceae</taxon>
        <taxon>Filifactor</taxon>
    </lineage>
</organism>
<name>D6GQJ3_FILAD</name>
<evidence type="ECO:0000313" key="1">
    <source>
        <dbReference type="EMBL" id="EFE29046.2"/>
    </source>
</evidence>
<evidence type="ECO:0000313" key="2">
    <source>
        <dbReference type="Proteomes" id="UP000007468"/>
    </source>
</evidence>
<protein>
    <submittedName>
        <fullName evidence="1">Uncharacterized protein</fullName>
    </submittedName>
</protein>
<dbReference type="Proteomes" id="UP000007468">
    <property type="component" value="Chromosome"/>
</dbReference>